<feature type="domain" description="Peptidase M24 C-terminal" evidence="8">
    <location>
        <begin position="569"/>
        <end position="630"/>
    </location>
</feature>
<dbReference type="Pfam" id="PF16188">
    <property type="entry name" value="Peptidase_M24_C"/>
    <property type="match status" value="1"/>
</dbReference>
<dbReference type="PANTHER" id="PTHR43763">
    <property type="entry name" value="XAA-PRO AMINOPEPTIDASE 1"/>
    <property type="match status" value="1"/>
</dbReference>
<feature type="domain" description="Peptidase M24" evidence="6">
    <location>
        <begin position="337"/>
        <end position="556"/>
    </location>
</feature>
<dbReference type="Pfam" id="PF00557">
    <property type="entry name" value="Peptidase_M24"/>
    <property type="match status" value="1"/>
</dbReference>
<dbReference type="InterPro" id="IPR000994">
    <property type="entry name" value="Pept_M24"/>
</dbReference>
<protein>
    <submittedName>
        <fullName evidence="9">Xaa-Pro aminopeptidase 2</fullName>
    </submittedName>
</protein>
<gene>
    <name evidence="9" type="primary">XPNPEP2_1</name>
    <name evidence="9" type="ORF">PHYBOEH_008491</name>
</gene>
<keyword evidence="3" id="KW-0479">Metal-binding</keyword>
<dbReference type="OrthoDB" id="9995434at2759"/>
<evidence type="ECO:0000256" key="3">
    <source>
        <dbReference type="ARBA" id="ARBA00022723"/>
    </source>
</evidence>
<accession>A0A8T1XF81</accession>
<reference evidence="9" key="1">
    <citation type="submission" date="2021-02" db="EMBL/GenBank/DDBJ databases">
        <authorList>
            <person name="Palmer J.M."/>
        </authorList>
    </citation>
    <scope>NUCLEOTIDE SEQUENCE</scope>
    <source>
        <strain evidence="9">SCRP23</strain>
    </source>
</reference>
<sequence>MLAAEKLRELRALMSRTNVRLLPLRHHLGKTEKGEVAELTGRPLQAFLVDTADAHQSEYVGDAHKRREFLTGFTGSNGTALVTPEKALMWTDGRYFLQAEQELSEDWTLMKSEEPEVPTIEQWAKKNLPSDSCLAIDPYLTSVFAARNFARALKETEIELVALHETENLVDLIWKNRPSTSSSQVQFLSEENAGRSVADKLKSLRDAVKEKGADAIVLTALDDIAWLFNIRGNDVEFNPVVTSYAVVTSETATLFLDAANQDEVEKHLKPSGVICKPYSSMLDEISAFTSANKDKKILVDPLQCNVAVFLAIPAANRKEETSVVMAQKAVKSPLEIEGMRQAHLRDGAALVKYFSWLETEMNAGHEDQWDEVQVADKQEEFRQHMKGYVSLSFDTISSIGANGAVIHYSPKRGACAKMSTSAMYLNDSGAQYLDGTTDVTRTLHFGEPTAYEKACFTHVLKSHIALASTVFPNNIEGVKLDAITRAPLWKAGLDYRHGTGHGVGAFLNVHEKGVLLSFRLNPNGLKIQDGMVLSNEPGYYEDGKFGIRIESVMAVKKAPHIKSPLQRDFCEFKTLTMAPIQQKLIDVSLLTADETKWLNAYHKEVHDKLQPLLMDDPETYAYLVRETKPLA</sequence>
<dbReference type="Pfam" id="PF01321">
    <property type="entry name" value="Creatinase_N"/>
    <property type="match status" value="1"/>
</dbReference>
<keyword evidence="4" id="KW-0378">Hydrolase</keyword>
<keyword evidence="9" id="KW-0645">Protease</keyword>
<dbReference type="AlphaFoldDB" id="A0A8T1XF81"/>
<evidence type="ECO:0000256" key="2">
    <source>
        <dbReference type="ARBA" id="ARBA00008766"/>
    </source>
</evidence>
<dbReference type="GO" id="GO:0005737">
    <property type="term" value="C:cytoplasm"/>
    <property type="evidence" value="ECO:0007669"/>
    <property type="project" value="UniProtKB-ARBA"/>
</dbReference>
<dbReference type="GO" id="GO:0070006">
    <property type="term" value="F:metalloaminopeptidase activity"/>
    <property type="evidence" value="ECO:0007669"/>
    <property type="project" value="InterPro"/>
</dbReference>
<dbReference type="InterPro" id="IPR050422">
    <property type="entry name" value="X-Pro_aminopeptidase_P"/>
</dbReference>
<keyword evidence="10" id="KW-1185">Reference proteome</keyword>
<comment type="cofactor">
    <cofactor evidence="1">
        <name>Mn(2+)</name>
        <dbReference type="ChEBI" id="CHEBI:29035"/>
    </cofactor>
</comment>
<dbReference type="InterPro" id="IPR033740">
    <property type="entry name" value="Pept_M24B"/>
</dbReference>
<dbReference type="InterPro" id="IPR032416">
    <property type="entry name" value="Peptidase_M24_C"/>
</dbReference>
<comment type="similarity">
    <text evidence="2">Belongs to the peptidase M24B family.</text>
</comment>
<feature type="domain" description="Creatinase N-terminal" evidence="7">
    <location>
        <begin position="65"/>
        <end position="164"/>
    </location>
</feature>
<dbReference type="FunFam" id="3.90.230.10:FF:000007">
    <property type="entry name" value="Xaa-Pro aminopeptidase P"/>
    <property type="match status" value="1"/>
</dbReference>
<dbReference type="GO" id="GO:0046872">
    <property type="term" value="F:metal ion binding"/>
    <property type="evidence" value="ECO:0007669"/>
    <property type="project" value="UniProtKB-KW"/>
</dbReference>
<dbReference type="Pfam" id="PF16189">
    <property type="entry name" value="Creatinase_N_2"/>
    <property type="match status" value="1"/>
</dbReference>
<dbReference type="Proteomes" id="UP000693981">
    <property type="component" value="Unassembled WGS sequence"/>
</dbReference>
<evidence type="ECO:0000313" key="9">
    <source>
        <dbReference type="EMBL" id="KAG7401970.1"/>
    </source>
</evidence>
<name>A0A8T1XF81_9STRA</name>
<evidence type="ECO:0000256" key="1">
    <source>
        <dbReference type="ARBA" id="ARBA00001936"/>
    </source>
</evidence>
<evidence type="ECO:0000259" key="8">
    <source>
        <dbReference type="Pfam" id="PF16188"/>
    </source>
</evidence>
<keyword evidence="5" id="KW-0464">Manganese</keyword>
<comment type="caution">
    <text evidence="9">The sequence shown here is derived from an EMBL/GenBank/DDBJ whole genome shotgun (WGS) entry which is preliminary data.</text>
</comment>
<evidence type="ECO:0000256" key="5">
    <source>
        <dbReference type="ARBA" id="ARBA00023211"/>
    </source>
</evidence>
<organism evidence="9 10">
    <name type="scientific">Phytophthora boehmeriae</name>
    <dbReference type="NCBI Taxonomy" id="109152"/>
    <lineage>
        <taxon>Eukaryota</taxon>
        <taxon>Sar</taxon>
        <taxon>Stramenopiles</taxon>
        <taxon>Oomycota</taxon>
        <taxon>Peronosporomycetes</taxon>
        <taxon>Peronosporales</taxon>
        <taxon>Peronosporaceae</taxon>
        <taxon>Phytophthora</taxon>
    </lineage>
</organism>
<evidence type="ECO:0000259" key="7">
    <source>
        <dbReference type="Pfam" id="PF01321"/>
    </source>
</evidence>
<dbReference type="InterPro" id="IPR000587">
    <property type="entry name" value="Creatinase_N"/>
</dbReference>
<dbReference type="PANTHER" id="PTHR43763:SF6">
    <property type="entry name" value="XAA-PRO AMINOPEPTIDASE 1"/>
    <property type="match status" value="1"/>
</dbReference>
<evidence type="ECO:0000313" key="10">
    <source>
        <dbReference type="Proteomes" id="UP000693981"/>
    </source>
</evidence>
<dbReference type="EMBL" id="JAGDFL010000005">
    <property type="protein sequence ID" value="KAG7401970.1"/>
    <property type="molecule type" value="Genomic_DNA"/>
</dbReference>
<keyword evidence="9" id="KW-0031">Aminopeptidase</keyword>
<dbReference type="FunFam" id="3.40.350.10:FF:000001">
    <property type="entry name" value="Putative xaa-Pro aminopeptidase 1"/>
    <property type="match status" value="1"/>
</dbReference>
<evidence type="ECO:0000256" key="4">
    <source>
        <dbReference type="ARBA" id="ARBA00022801"/>
    </source>
</evidence>
<evidence type="ECO:0000259" key="6">
    <source>
        <dbReference type="Pfam" id="PF00557"/>
    </source>
</evidence>
<dbReference type="CDD" id="cd01085">
    <property type="entry name" value="APP"/>
    <property type="match status" value="1"/>
</dbReference>
<proteinExistence type="inferred from homology"/>